<dbReference type="PANTHER" id="PTHR23502">
    <property type="entry name" value="MAJOR FACILITATOR SUPERFAMILY"/>
    <property type="match status" value="1"/>
</dbReference>
<dbReference type="STRING" id="1198029.A0A1U7LMQ9"/>
<evidence type="ECO:0000256" key="6">
    <source>
        <dbReference type="SAM" id="MobiDB-lite"/>
    </source>
</evidence>
<dbReference type="InterPro" id="IPR020846">
    <property type="entry name" value="MFS_dom"/>
</dbReference>
<evidence type="ECO:0000256" key="4">
    <source>
        <dbReference type="ARBA" id="ARBA00022989"/>
    </source>
</evidence>
<evidence type="ECO:0000256" key="3">
    <source>
        <dbReference type="ARBA" id="ARBA00022692"/>
    </source>
</evidence>
<feature type="domain" description="Major facilitator superfamily (MFS) profile" evidence="8">
    <location>
        <begin position="40"/>
        <end position="361"/>
    </location>
</feature>
<evidence type="ECO:0000256" key="1">
    <source>
        <dbReference type="ARBA" id="ARBA00004141"/>
    </source>
</evidence>
<feature type="transmembrane region" description="Helical" evidence="7">
    <location>
        <begin position="74"/>
        <end position="95"/>
    </location>
</feature>
<keyword evidence="10" id="KW-1185">Reference proteome</keyword>
<name>A0A1U7LMQ9_NEOID</name>
<evidence type="ECO:0000259" key="8">
    <source>
        <dbReference type="PROSITE" id="PS50850"/>
    </source>
</evidence>
<keyword evidence="4 7" id="KW-1133">Transmembrane helix</keyword>
<dbReference type="InterPro" id="IPR011701">
    <property type="entry name" value="MFS"/>
</dbReference>
<feature type="transmembrane region" description="Helical" evidence="7">
    <location>
        <begin position="275"/>
        <end position="295"/>
    </location>
</feature>
<dbReference type="GO" id="GO:0005886">
    <property type="term" value="C:plasma membrane"/>
    <property type="evidence" value="ECO:0007669"/>
    <property type="project" value="TreeGrafter"/>
</dbReference>
<evidence type="ECO:0000313" key="10">
    <source>
        <dbReference type="Proteomes" id="UP000186594"/>
    </source>
</evidence>
<organism evidence="9 10">
    <name type="scientific">Neolecta irregularis (strain DAH-3)</name>
    <dbReference type="NCBI Taxonomy" id="1198029"/>
    <lineage>
        <taxon>Eukaryota</taxon>
        <taxon>Fungi</taxon>
        <taxon>Dikarya</taxon>
        <taxon>Ascomycota</taxon>
        <taxon>Taphrinomycotina</taxon>
        <taxon>Neolectales</taxon>
        <taxon>Neolectaceae</taxon>
        <taxon>Neolecta</taxon>
    </lineage>
</organism>
<keyword evidence="3 7" id="KW-0812">Transmembrane</keyword>
<dbReference type="AlphaFoldDB" id="A0A1U7LMQ9"/>
<reference evidence="9 10" key="1">
    <citation type="submission" date="2016-04" db="EMBL/GenBank/DDBJ databases">
        <title>Evolutionary innovation and constraint leading to complex multicellularity in the Ascomycota.</title>
        <authorList>
            <person name="Cisse O."/>
            <person name="Nguyen A."/>
            <person name="Hewitt D.A."/>
            <person name="Jedd G."/>
            <person name="Stajich J.E."/>
        </authorList>
    </citation>
    <scope>NUCLEOTIDE SEQUENCE [LARGE SCALE GENOMIC DNA]</scope>
    <source>
        <strain evidence="9 10">DAH-3</strain>
    </source>
</reference>
<feature type="transmembrane region" description="Helical" evidence="7">
    <location>
        <begin position="136"/>
        <end position="159"/>
    </location>
</feature>
<keyword evidence="2" id="KW-0813">Transport</keyword>
<proteinExistence type="predicted"/>
<gene>
    <name evidence="9" type="ORF">NEOLI_004958</name>
</gene>
<comment type="subcellular location">
    <subcellularLocation>
        <location evidence="1">Membrane</location>
        <topology evidence="1">Multi-pass membrane protein</topology>
    </subcellularLocation>
</comment>
<feature type="compositionally biased region" description="Basic and acidic residues" evidence="6">
    <location>
        <begin position="16"/>
        <end position="29"/>
    </location>
</feature>
<dbReference type="Proteomes" id="UP000186594">
    <property type="component" value="Unassembled WGS sequence"/>
</dbReference>
<feature type="transmembrane region" description="Helical" evidence="7">
    <location>
        <begin position="166"/>
        <end position="184"/>
    </location>
</feature>
<dbReference type="Gene3D" id="1.20.1250.20">
    <property type="entry name" value="MFS general substrate transporter like domains"/>
    <property type="match status" value="1"/>
</dbReference>
<feature type="non-terminal residue" evidence="9">
    <location>
        <position position="361"/>
    </location>
</feature>
<feature type="transmembrane region" description="Helical" evidence="7">
    <location>
        <begin position="196"/>
        <end position="215"/>
    </location>
</feature>
<evidence type="ECO:0000256" key="7">
    <source>
        <dbReference type="SAM" id="Phobius"/>
    </source>
</evidence>
<accession>A0A1U7LMQ9</accession>
<feature type="transmembrane region" description="Helical" evidence="7">
    <location>
        <begin position="107"/>
        <end position="124"/>
    </location>
</feature>
<feature type="transmembrane region" description="Helical" evidence="7">
    <location>
        <begin position="42"/>
        <end position="68"/>
    </location>
</feature>
<feature type="non-terminal residue" evidence="9">
    <location>
        <position position="1"/>
    </location>
</feature>
<evidence type="ECO:0000313" key="9">
    <source>
        <dbReference type="EMBL" id="OLL23956.1"/>
    </source>
</evidence>
<feature type="region of interest" description="Disordered" evidence="6">
    <location>
        <begin position="1"/>
        <end position="30"/>
    </location>
</feature>
<dbReference type="Pfam" id="PF07690">
    <property type="entry name" value="MFS_1"/>
    <property type="match status" value="1"/>
</dbReference>
<comment type="caution">
    <text evidence="9">The sequence shown here is derived from an EMBL/GenBank/DDBJ whole genome shotgun (WGS) entry which is preliminary data.</text>
</comment>
<dbReference type="PROSITE" id="PS50850">
    <property type="entry name" value="MFS"/>
    <property type="match status" value="1"/>
</dbReference>
<keyword evidence="5 7" id="KW-0472">Membrane</keyword>
<dbReference type="EMBL" id="LXFE01001062">
    <property type="protein sequence ID" value="OLL23956.1"/>
    <property type="molecule type" value="Genomic_DNA"/>
</dbReference>
<feature type="transmembrane region" description="Helical" evidence="7">
    <location>
        <begin position="307"/>
        <end position="328"/>
    </location>
</feature>
<dbReference type="PANTHER" id="PTHR23502:SF29">
    <property type="entry name" value="TRANSPORTER, PUTATIVE (AFU_ORTHOLOGUE AFUA_6G06680)-RELATED"/>
    <property type="match status" value="1"/>
</dbReference>
<protein>
    <submittedName>
        <fullName evidence="9">Putative MFS-type transporter</fullName>
    </submittedName>
</protein>
<evidence type="ECO:0000256" key="5">
    <source>
        <dbReference type="ARBA" id="ARBA00023136"/>
    </source>
</evidence>
<dbReference type="InterPro" id="IPR036259">
    <property type="entry name" value="MFS_trans_sf"/>
</dbReference>
<dbReference type="GO" id="GO:0022857">
    <property type="term" value="F:transmembrane transporter activity"/>
    <property type="evidence" value="ECO:0007669"/>
    <property type="project" value="InterPro"/>
</dbReference>
<dbReference type="OrthoDB" id="2585655at2759"/>
<sequence>ALPAGTARSPRFSRRTRADRAQPSEDPRDPLNWPLWQRDVMFALLCGGCVMAATLGPILATNTFILLVQYRTTFAAIASLTGYQLVGVAAAAPLLLASSRIYGKRHAYVAGCVCLFGSTVWAAEATTYRSLLGARILQGVGILPFEALLVASVGDLYFVHQRGLRIAVASLALVGTTFLTPIVVGRMTRSVGWRWSFRLVALGAGLFGAGVFFYGPEHVYPRAALLPGIQQITEKQGTVTVYPCKPQSYARSLALVAGRKSPDALWKLVLRPFPLFLTHPAIIWMVGAVVAALYIGPPHWLNEVHIGYLYTAPFVGSIVAFALLGLSADWSVKCLIRRNNNIYEPEFRIVQIIPGLIIGSI</sequence>
<dbReference type="SUPFAM" id="SSF103473">
    <property type="entry name" value="MFS general substrate transporter"/>
    <property type="match status" value="1"/>
</dbReference>
<evidence type="ECO:0000256" key="2">
    <source>
        <dbReference type="ARBA" id="ARBA00022448"/>
    </source>
</evidence>